<evidence type="ECO:0000313" key="8">
    <source>
        <dbReference type="EMBL" id="PIN16399.1"/>
    </source>
</evidence>
<evidence type="ECO:0000256" key="2">
    <source>
        <dbReference type="ARBA" id="ARBA00022723"/>
    </source>
</evidence>
<sequence length="407" mass="46744">MTLNASNYSNYREIQEFDNTKAGVKGLVDAGLERIPHIFIHQDYILEKNSNSCSSKLNIPTIDLECLNKNNTAARGEIIDKVKDACEKWGFFQIVNHGIPMSLMNEVLEDVRRFHELDTEVKKQYYSRDFKKKVVYSSNFDLYKAPSVNWRDTLYLIMAPNPPQPEELPQVCRESMMEYSNQVKELGIKLFELISEGLGLNKNHLKEMDCAEGLYVTAHYYPFCPQQDLTLGFSSHTDSGFLTLLLQNQIGGLQVLHDNHWVDVPFSPSALIVNIGDLMEANYYNVNLQSDDYSFMSLFLLQLITNAKFKSVYHKVMANNVGPRISVAFFFRMHLQENSNSKLYGPIKELLCQENPSIYGEVTGEEIVTCRYTKGLDGIPLLSHFKLNASPSKRMICVQCFWKYWTL</sequence>
<organism evidence="8 9">
    <name type="scientific">Handroanthus impetiginosus</name>
    <dbReference type="NCBI Taxonomy" id="429701"/>
    <lineage>
        <taxon>Eukaryota</taxon>
        <taxon>Viridiplantae</taxon>
        <taxon>Streptophyta</taxon>
        <taxon>Embryophyta</taxon>
        <taxon>Tracheophyta</taxon>
        <taxon>Spermatophyta</taxon>
        <taxon>Magnoliopsida</taxon>
        <taxon>eudicotyledons</taxon>
        <taxon>Gunneridae</taxon>
        <taxon>Pentapetalae</taxon>
        <taxon>asterids</taxon>
        <taxon>lamiids</taxon>
        <taxon>Lamiales</taxon>
        <taxon>Bignoniaceae</taxon>
        <taxon>Crescentiina</taxon>
        <taxon>Tabebuia alliance</taxon>
        <taxon>Handroanthus</taxon>
    </lineage>
</organism>
<dbReference type="PROSITE" id="PS51471">
    <property type="entry name" value="FE2OG_OXY"/>
    <property type="match status" value="1"/>
</dbReference>
<evidence type="ECO:0000313" key="9">
    <source>
        <dbReference type="Proteomes" id="UP000231279"/>
    </source>
</evidence>
<proteinExistence type="inferred from homology"/>
<keyword evidence="3" id="KW-0847">Vitamin C</keyword>
<dbReference type="GO" id="GO:0002238">
    <property type="term" value="P:response to molecule of fungal origin"/>
    <property type="evidence" value="ECO:0007669"/>
    <property type="project" value="UniProtKB-ARBA"/>
</dbReference>
<dbReference type="FunFam" id="2.60.120.330:FF:000005">
    <property type="entry name" value="1-aminocyclopropane-1-carboxylate oxidase homolog 1"/>
    <property type="match status" value="1"/>
</dbReference>
<evidence type="ECO:0000256" key="1">
    <source>
        <dbReference type="ARBA" id="ARBA00008056"/>
    </source>
</evidence>
<keyword evidence="4 6" id="KW-0560">Oxidoreductase</keyword>
<dbReference type="Gene3D" id="2.60.120.330">
    <property type="entry name" value="B-lactam Antibiotic, Isopenicillin N Synthase, Chain"/>
    <property type="match status" value="1"/>
</dbReference>
<protein>
    <submittedName>
        <fullName evidence="8">Iron/ascorbate family oxidoreductase</fullName>
        <ecNumber evidence="8">1.14.11.20</ecNumber>
    </submittedName>
</protein>
<dbReference type="InterPro" id="IPR044861">
    <property type="entry name" value="IPNS-like_FE2OG_OXY"/>
</dbReference>
<dbReference type="AlphaFoldDB" id="A0A2G9HFS0"/>
<accession>A0A2G9HFS0</accession>
<dbReference type="Proteomes" id="UP000231279">
    <property type="component" value="Unassembled WGS sequence"/>
</dbReference>
<dbReference type="InterPro" id="IPR026992">
    <property type="entry name" value="DIOX_N"/>
</dbReference>
<dbReference type="SUPFAM" id="SSF51197">
    <property type="entry name" value="Clavaminate synthase-like"/>
    <property type="match status" value="1"/>
</dbReference>
<dbReference type="InterPro" id="IPR005123">
    <property type="entry name" value="Oxoglu/Fe-dep_dioxygenase_dom"/>
</dbReference>
<evidence type="ECO:0000256" key="3">
    <source>
        <dbReference type="ARBA" id="ARBA00022896"/>
    </source>
</evidence>
<dbReference type="GO" id="GO:0031418">
    <property type="term" value="F:L-ascorbic acid binding"/>
    <property type="evidence" value="ECO:0007669"/>
    <property type="project" value="UniProtKB-KW"/>
</dbReference>
<dbReference type="Pfam" id="PF14226">
    <property type="entry name" value="DIOX_N"/>
    <property type="match status" value="1"/>
</dbReference>
<comment type="similarity">
    <text evidence="1 6">Belongs to the iron/ascorbate-dependent oxidoreductase family.</text>
</comment>
<dbReference type="GO" id="GO:0009805">
    <property type="term" value="P:coumarin biosynthetic process"/>
    <property type="evidence" value="ECO:0007669"/>
    <property type="project" value="UniProtKB-ARBA"/>
</dbReference>
<dbReference type="Pfam" id="PF03171">
    <property type="entry name" value="2OG-FeII_Oxy"/>
    <property type="match status" value="1"/>
</dbReference>
<feature type="domain" description="Fe2OG dioxygenase" evidence="7">
    <location>
        <begin position="210"/>
        <end position="333"/>
    </location>
</feature>
<name>A0A2G9HFS0_9LAMI</name>
<dbReference type="GO" id="GO:0046872">
    <property type="term" value="F:metal ion binding"/>
    <property type="evidence" value="ECO:0007669"/>
    <property type="project" value="UniProtKB-KW"/>
</dbReference>
<evidence type="ECO:0000256" key="5">
    <source>
        <dbReference type="ARBA" id="ARBA00023004"/>
    </source>
</evidence>
<dbReference type="OrthoDB" id="288590at2759"/>
<evidence type="ECO:0000259" key="7">
    <source>
        <dbReference type="PROSITE" id="PS51471"/>
    </source>
</evidence>
<dbReference type="PANTHER" id="PTHR10209:SF841">
    <property type="entry name" value="1-AMINOCYCLOPROPANE-1-CARBOXYLATE OXIDASE HOMOLOG 1-LIKE"/>
    <property type="match status" value="1"/>
</dbReference>
<dbReference type="STRING" id="429701.A0A2G9HFS0"/>
<keyword evidence="2 6" id="KW-0479">Metal-binding</keyword>
<evidence type="ECO:0000256" key="4">
    <source>
        <dbReference type="ARBA" id="ARBA00023002"/>
    </source>
</evidence>
<keyword evidence="9" id="KW-1185">Reference proteome</keyword>
<dbReference type="GO" id="GO:0050590">
    <property type="term" value="F:desacetoxyvindoline 4-hydroxylase activity"/>
    <property type="evidence" value="ECO:0007669"/>
    <property type="project" value="UniProtKB-EC"/>
</dbReference>
<dbReference type="EC" id="1.14.11.20" evidence="8"/>
<dbReference type="EMBL" id="NKXS01001879">
    <property type="protein sequence ID" value="PIN16399.1"/>
    <property type="molecule type" value="Genomic_DNA"/>
</dbReference>
<reference evidence="9" key="1">
    <citation type="journal article" date="2018" name="Gigascience">
        <title>Genome assembly of the Pink Ipe (Handroanthus impetiginosus, Bignoniaceae), a highly valued, ecologically keystone Neotropical timber forest tree.</title>
        <authorList>
            <person name="Silva-Junior O.B."/>
            <person name="Grattapaglia D."/>
            <person name="Novaes E."/>
            <person name="Collevatti R.G."/>
        </authorList>
    </citation>
    <scope>NUCLEOTIDE SEQUENCE [LARGE SCALE GENOMIC DNA]</scope>
    <source>
        <strain evidence="9">cv. UFG-1</strain>
    </source>
</reference>
<dbReference type="PANTHER" id="PTHR10209">
    <property type="entry name" value="OXIDOREDUCTASE, 2OG-FE II OXYGENASE FAMILY PROTEIN"/>
    <property type="match status" value="1"/>
</dbReference>
<dbReference type="InterPro" id="IPR027443">
    <property type="entry name" value="IPNS-like_sf"/>
</dbReference>
<keyword evidence="5 6" id="KW-0408">Iron</keyword>
<comment type="caution">
    <text evidence="8">The sequence shown here is derived from an EMBL/GenBank/DDBJ whole genome shotgun (WGS) entry which is preliminary data.</text>
</comment>
<evidence type="ECO:0000256" key="6">
    <source>
        <dbReference type="RuleBase" id="RU003682"/>
    </source>
</evidence>
<gene>
    <name evidence="8" type="ORF">CDL12_10946</name>
</gene>